<evidence type="ECO:0000256" key="6">
    <source>
        <dbReference type="ARBA" id="ARBA00023098"/>
    </source>
</evidence>
<sequence length="244" mass="27688">MKNKYSQHILIPCYDTDAAQYLKAASFMDMAQEAANLHADILGFGYDRLQVTRTAWVLSRMHIHFFRHPKWKEEVDLTTWHKGPEKLFFLRDFLLTGQDGKPAVAATTSWLVVNIDTRRIVRDPGISTEDVCREHAIEEPCGKVQVPADMQKEMAGTHTVSYSDVDMNGHTNNAMYILWAMDAVGYGTASTRRVKDIRVNFNRETRPGDTVSIYRAVRETADGLSFYIEGESDGHSAFCAELTF</sequence>
<evidence type="ECO:0000256" key="7">
    <source>
        <dbReference type="ARBA" id="ARBA00023160"/>
    </source>
</evidence>
<evidence type="ECO:0008006" key="12">
    <source>
        <dbReference type="Google" id="ProtNLM"/>
    </source>
</evidence>
<organism evidence="10 11">
    <name type="scientific">Candidatus Cryptobacteroides faecavium</name>
    <dbReference type="NCBI Taxonomy" id="2840762"/>
    <lineage>
        <taxon>Bacteria</taxon>
        <taxon>Pseudomonadati</taxon>
        <taxon>Bacteroidota</taxon>
        <taxon>Bacteroidia</taxon>
        <taxon>Bacteroidales</taxon>
        <taxon>Candidatus Cryptobacteroides</taxon>
    </lineage>
</organism>
<dbReference type="EMBL" id="JADIMB010000067">
    <property type="protein sequence ID" value="MBO8471087.1"/>
    <property type="molecule type" value="Genomic_DNA"/>
</dbReference>
<protein>
    <recommendedName>
        <fullName evidence="12">Acyl-ACP thioesterase</fullName>
    </recommendedName>
</protein>
<gene>
    <name evidence="10" type="ORF">IAB82_04745</name>
</gene>
<proteinExistence type="inferred from homology"/>
<evidence type="ECO:0000256" key="1">
    <source>
        <dbReference type="ARBA" id="ARBA00006500"/>
    </source>
</evidence>
<evidence type="ECO:0000256" key="3">
    <source>
        <dbReference type="ARBA" id="ARBA00022801"/>
    </source>
</evidence>
<evidence type="ECO:0000259" key="9">
    <source>
        <dbReference type="Pfam" id="PF20791"/>
    </source>
</evidence>
<evidence type="ECO:0000256" key="2">
    <source>
        <dbReference type="ARBA" id="ARBA00022516"/>
    </source>
</evidence>
<accession>A0A9D9IEQ5</accession>
<evidence type="ECO:0000313" key="11">
    <source>
        <dbReference type="Proteomes" id="UP000823603"/>
    </source>
</evidence>
<keyword evidence="5" id="KW-0809">Transit peptide</keyword>
<reference evidence="10" key="1">
    <citation type="submission" date="2020-10" db="EMBL/GenBank/DDBJ databases">
        <authorList>
            <person name="Gilroy R."/>
        </authorList>
    </citation>
    <scope>NUCLEOTIDE SEQUENCE</scope>
    <source>
        <strain evidence="10">B2-22910</strain>
    </source>
</reference>
<feature type="domain" description="Acyl-ACP thioesterase N-terminal hotdog" evidence="8">
    <location>
        <begin position="3"/>
        <end position="122"/>
    </location>
</feature>
<keyword evidence="6" id="KW-0443">Lipid metabolism</keyword>
<evidence type="ECO:0000313" key="10">
    <source>
        <dbReference type="EMBL" id="MBO8471087.1"/>
    </source>
</evidence>
<reference evidence="10" key="2">
    <citation type="journal article" date="2021" name="PeerJ">
        <title>Extensive microbial diversity within the chicken gut microbiome revealed by metagenomics and culture.</title>
        <authorList>
            <person name="Gilroy R."/>
            <person name="Ravi A."/>
            <person name="Getino M."/>
            <person name="Pursley I."/>
            <person name="Horton D.L."/>
            <person name="Alikhan N.F."/>
            <person name="Baker D."/>
            <person name="Gharbi K."/>
            <person name="Hall N."/>
            <person name="Watson M."/>
            <person name="Adriaenssens E.M."/>
            <person name="Foster-Nyarko E."/>
            <person name="Jarju S."/>
            <person name="Secka A."/>
            <person name="Antonio M."/>
            <person name="Oren A."/>
            <person name="Chaudhuri R.R."/>
            <person name="La Ragione R."/>
            <person name="Hildebrand F."/>
            <person name="Pallen M.J."/>
        </authorList>
    </citation>
    <scope>NUCLEOTIDE SEQUENCE</scope>
    <source>
        <strain evidence="10">B2-22910</strain>
    </source>
</reference>
<keyword evidence="2" id="KW-0444">Lipid biosynthesis</keyword>
<dbReference type="PANTHER" id="PTHR31727">
    <property type="entry name" value="OLEOYL-ACYL CARRIER PROTEIN THIOESTERASE 1, CHLOROPLASTIC"/>
    <property type="match status" value="1"/>
</dbReference>
<dbReference type="InterPro" id="IPR049427">
    <property type="entry name" value="Acyl-ACP_TE_C"/>
</dbReference>
<evidence type="ECO:0000256" key="4">
    <source>
        <dbReference type="ARBA" id="ARBA00022832"/>
    </source>
</evidence>
<dbReference type="GO" id="GO:0000036">
    <property type="term" value="F:acyl carrier activity"/>
    <property type="evidence" value="ECO:0007669"/>
    <property type="project" value="TreeGrafter"/>
</dbReference>
<comment type="similarity">
    <text evidence="1">Belongs to the acyl-ACP thioesterase family.</text>
</comment>
<keyword evidence="4" id="KW-0276">Fatty acid metabolism</keyword>
<comment type="caution">
    <text evidence="10">The sequence shown here is derived from an EMBL/GenBank/DDBJ whole genome shotgun (WGS) entry which is preliminary data.</text>
</comment>
<keyword evidence="7" id="KW-0275">Fatty acid biosynthesis</keyword>
<evidence type="ECO:0000259" key="8">
    <source>
        <dbReference type="Pfam" id="PF01643"/>
    </source>
</evidence>
<dbReference type="GO" id="GO:0016297">
    <property type="term" value="F:fatty acyl-[ACP] hydrolase activity"/>
    <property type="evidence" value="ECO:0007669"/>
    <property type="project" value="InterPro"/>
</dbReference>
<feature type="domain" description="Acyl-ACP thioesterase-like C-terminal" evidence="9">
    <location>
        <begin position="154"/>
        <end position="235"/>
    </location>
</feature>
<dbReference type="Proteomes" id="UP000823603">
    <property type="component" value="Unassembled WGS sequence"/>
</dbReference>
<dbReference type="CDD" id="cd00586">
    <property type="entry name" value="4HBT"/>
    <property type="match status" value="1"/>
</dbReference>
<dbReference type="AlphaFoldDB" id="A0A9D9IEQ5"/>
<dbReference type="Gene3D" id="3.10.129.10">
    <property type="entry name" value="Hotdog Thioesterase"/>
    <property type="match status" value="1"/>
</dbReference>
<dbReference type="Pfam" id="PF01643">
    <property type="entry name" value="Acyl-ACP_TE"/>
    <property type="match status" value="1"/>
</dbReference>
<keyword evidence="3" id="KW-0378">Hydrolase</keyword>
<name>A0A9D9IEQ5_9BACT</name>
<evidence type="ECO:0000256" key="5">
    <source>
        <dbReference type="ARBA" id="ARBA00022946"/>
    </source>
</evidence>
<dbReference type="SUPFAM" id="SSF54637">
    <property type="entry name" value="Thioesterase/thiol ester dehydrase-isomerase"/>
    <property type="match status" value="2"/>
</dbReference>
<dbReference type="Pfam" id="PF20791">
    <property type="entry name" value="Acyl-ACP_TE_C"/>
    <property type="match status" value="1"/>
</dbReference>
<dbReference type="InterPro" id="IPR002864">
    <property type="entry name" value="Acyl-ACP_thioesterase_NHD"/>
</dbReference>
<dbReference type="PANTHER" id="PTHR31727:SF6">
    <property type="entry name" value="OLEOYL-ACYL CARRIER PROTEIN THIOESTERASE 1, CHLOROPLASTIC"/>
    <property type="match status" value="1"/>
</dbReference>
<dbReference type="InterPro" id="IPR029069">
    <property type="entry name" value="HotDog_dom_sf"/>
</dbReference>
<dbReference type="InterPro" id="IPR045023">
    <property type="entry name" value="FATA/B"/>
</dbReference>